<dbReference type="SMART" id="SM00448">
    <property type="entry name" value="REC"/>
    <property type="match status" value="1"/>
</dbReference>
<dbReference type="PROSITE" id="PS50110">
    <property type="entry name" value="RESPONSE_REGULATORY"/>
    <property type="match status" value="1"/>
</dbReference>
<name>A0A5B9W2W3_9BACT</name>
<evidence type="ECO:0000256" key="1">
    <source>
        <dbReference type="ARBA" id="ARBA00022801"/>
    </source>
</evidence>
<evidence type="ECO:0000313" key="4">
    <source>
        <dbReference type="EMBL" id="QEH34932.1"/>
    </source>
</evidence>
<dbReference type="PANTHER" id="PTHR43156">
    <property type="entry name" value="STAGE II SPORULATION PROTEIN E-RELATED"/>
    <property type="match status" value="1"/>
</dbReference>
<dbReference type="SMART" id="SM00331">
    <property type="entry name" value="PP2C_SIG"/>
    <property type="match status" value="1"/>
</dbReference>
<organism evidence="4 5">
    <name type="scientific">Aquisphaera giovannonii</name>
    <dbReference type="NCBI Taxonomy" id="406548"/>
    <lineage>
        <taxon>Bacteria</taxon>
        <taxon>Pseudomonadati</taxon>
        <taxon>Planctomycetota</taxon>
        <taxon>Planctomycetia</taxon>
        <taxon>Isosphaerales</taxon>
        <taxon>Isosphaeraceae</taxon>
        <taxon>Aquisphaera</taxon>
    </lineage>
</organism>
<dbReference type="Pfam" id="PF07228">
    <property type="entry name" value="SpoIIE"/>
    <property type="match status" value="1"/>
</dbReference>
<keyword evidence="5" id="KW-1185">Reference proteome</keyword>
<dbReference type="InterPro" id="IPR011006">
    <property type="entry name" value="CheY-like_superfamily"/>
</dbReference>
<dbReference type="GO" id="GO:0000160">
    <property type="term" value="P:phosphorelay signal transduction system"/>
    <property type="evidence" value="ECO:0007669"/>
    <property type="project" value="InterPro"/>
</dbReference>
<dbReference type="OrthoDB" id="227620at2"/>
<dbReference type="InterPro" id="IPR001789">
    <property type="entry name" value="Sig_transdc_resp-reg_receiver"/>
</dbReference>
<keyword evidence="2" id="KW-0597">Phosphoprotein</keyword>
<reference evidence="4 5" key="1">
    <citation type="submission" date="2019-08" db="EMBL/GenBank/DDBJ databases">
        <title>Deep-cultivation of Planctomycetes and their phenomic and genomic characterization uncovers novel biology.</title>
        <authorList>
            <person name="Wiegand S."/>
            <person name="Jogler M."/>
            <person name="Boedeker C."/>
            <person name="Pinto D."/>
            <person name="Vollmers J."/>
            <person name="Rivas-Marin E."/>
            <person name="Kohn T."/>
            <person name="Peeters S.H."/>
            <person name="Heuer A."/>
            <person name="Rast P."/>
            <person name="Oberbeckmann S."/>
            <person name="Bunk B."/>
            <person name="Jeske O."/>
            <person name="Meyerdierks A."/>
            <person name="Storesund J.E."/>
            <person name="Kallscheuer N."/>
            <person name="Luecker S."/>
            <person name="Lage O.M."/>
            <person name="Pohl T."/>
            <person name="Merkel B.J."/>
            <person name="Hornburger P."/>
            <person name="Mueller R.-W."/>
            <person name="Bruemmer F."/>
            <person name="Labrenz M."/>
            <person name="Spormann A.M."/>
            <person name="Op den Camp H."/>
            <person name="Overmann J."/>
            <person name="Amann R."/>
            <person name="Jetten M.S.M."/>
            <person name="Mascher T."/>
            <person name="Medema M.H."/>
            <person name="Devos D.P."/>
            <person name="Kaster A.-K."/>
            <person name="Ovreas L."/>
            <person name="Rohde M."/>
            <person name="Galperin M.Y."/>
            <person name="Jogler C."/>
        </authorList>
    </citation>
    <scope>NUCLEOTIDE SEQUENCE [LARGE SCALE GENOMIC DNA]</scope>
    <source>
        <strain evidence="4 5">OJF2</strain>
    </source>
</reference>
<dbReference type="GO" id="GO:0016791">
    <property type="term" value="F:phosphatase activity"/>
    <property type="evidence" value="ECO:0007669"/>
    <property type="project" value="TreeGrafter"/>
</dbReference>
<dbReference type="Gene3D" id="3.60.40.10">
    <property type="entry name" value="PPM-type phosphatase domain"/>
    <property type="match status" value="1"/>
</dbReference>
<dbReference type="InterPro" id="IPR001932">
    <property type="entry name" value="PPM-type_phosphatase-like_dom"/>
</dbReference>
<dbReference type="SUPFAM" id="SSF81606">
    <property type="entry name" value="PP2C-like"/>
    <property type="match status" value="1"/>
</dbReference>
<dbReference type="AlphaFoldDB" id="A0A5B9W2W3"/>
<dbReference type="KEGG" id="agv:OJF2_34770"/>
<dbReference type="RefSeq" id="WP_148594792.1">
    <property type="nucleotide sequence ID" value="NZ_CP042997.1"/>
</dbReference>
<dbReference type="PANTHER" id="PTHR43156:SF2">
    <property type="entry name" value="STAGE II SPORULATION PROTEIN E"/>
    <property type="match status" value="1"/>
</dbReference>
<dbReference type="InterPro" id="IPR036457">
    <property type="entry name" value="PPM-type-like_dom_sf"/>
</dbReference>
<evidence type="ECO:0000256" key="2">
    <source>
        <dbReference type="PROSITE-ProRule" id="PRU00169"/>
    </source>
</evidence>
<dbReference type="Gene3D" id="3.40.50.2300">
    <property type="match status" value="1"/>
</dbReference>
<feature type="modified residue" description="4-aspartylphosphate" evidence="2">
    <location>
        <position position="58"/>
    </location>
</feature>
<proteinExistence type="predicted"/>
<sequence length="381" mass="41465">MNPEPAGKARILVVDDEPNILHAVARILGKKHVVECVGSGEHALETAEQFRPDLAIVDIWLPAMNGFEVTRALKAVRPDVDVIIMTGDTEEPDETLIRAIDEGAFYFIQKPFNRRVLLTLVARCLELRSLRRDRERYLARVARELDQAREFQHSLLPPGRPRIPGLSVSARYLGCHELAGDFYDYVEAEGGGAAVLIADVVGHGTSAAMMTAVVKAAFRASHADDYEPSAAIDRLKESVRDFDPARFVTLCCGRVDPARGEFRYVNAGHPEPIILGARGGEPALLDSTGPILSSVFMDVPYEQKSHPLAPGDVVFLYTDGVTEARGPAGMFGRDRLLSHLQAGRRGDDLLDGLLADLAAFTGSPTGQDDITMLCVEVEGKG</sequence>
<evidence type="ECO:0000313" key="5">
    <source>
        <dbReference type="Proteomes" id="UP000324233"/>
    </source>
</evidence>
<dbReference type="EMBL" id="CP042997">
    <property type="protein sequence ID" value="QEH34932.1"/>
    <property type="molecule type" value="Genomic_DNA"/>
</dbReference>
<gene>
    <name evidence="4" type="primary">rsbP_2</name>
    <name evidence="4" type="ORF">OJF2_34770</name>
</gene>
<dbReference type="SUPFAM" id="SSF52172">
    <property type="entry name" value="CheY-like"/>
    <property type="match status" value="1"/>
</dbReference>
<protein>
    <submittedName>
        <fullName evidence="4">Phosphoserine phosphatase RsbP</fullName>
        <ecNumber evidence="4">3.1.3.3</ecNumber>
    </submittedName>
</protein>
<dbReference type="Proteomes" id="UP000324233">
    <property type="component" value="Chromosome"/>
</dbReference>
<evidence type="ECO:0000259" key="3">
    <source>
        <dbReference type="PROSITE" id="PS50110"/>
    </source>
</evidence>
<dbReference type="EC" id="3.1.3.3" evidence="4"/>
<feature type="domain" description="Response regulatory" evidence="3">
    <location>
        <begin position="10"/>
        <end position="125"/>
    </location>
</feature>
<dbReference type="Pfam" id="PF00072">
    <property type="entry name" value="Response_reg"/>
    <property type="match status" value="1"/>
</dbReference>
<accession>A0A5B9W2W3</accession>
<dbReference type="InterPro" id="IPR052016">
    <property type="entry name" value="Bact_Sigma-Reg"/>
</dbReference>
<keyword evidence="1 4" id="KW-0378">Hydrolase</keyword>